<dbReference type="EMBL" id="RBXN01000006">
    <property type="protein sequence ID" value="RKT50881.1"/>
    <property type="molecule type" value="Genomic_DNA"/>
</dbReference>
<dbReference type="OrthoDB" id="1001980at2"/>
<dbReference type="Proteomes" id="UP000269493">
    <property type="component" value="Unassembled WGS sequence"/>
</dbReference>
<sequence>MKTLNINAAEMTNNSVESNNVVMGNVEELTKVLKQEEKELQRLIKRNANEAVIAAQQNVVDSAKAKLEQAQEFENESNENIGNDFLTFSIVNEETGARTEQQKKIAFVKHNRPVNSKKVDGFIALIAANKYEKAFPIIVVEATKLIEAGYTVTGIKGRELTKEEAADYLVILDGQHRCTAFAKLVATGKYTETIPNVYMRDVENVGEYLVDINNVGSSWDKKDRLVVASLTSNDELFQNVAELLNEGFNPSTAMLIYTGKSLSDKQVNKALKGEEIALPKGAEINIERGNKFIYLCKAANMSVSFITKRYFIKDFNSYAKSTSEEQAFEALNKLKKLNYTEKDWKEVKEENDFIEILKEAMEA</sequence>
<gene>
    <name evidence="2" type="ORF">BC742_1837</name>
</gene>
<evidence type="ECO:0000256" key="1">
    <source>
        <dbReference type="SAM" id="Coils"/>
    </source>
</evidence>
<accession>A0A495VNA1</accession>
<dbReference type="RefSeq" id="WP_022601458.1">
    <property type="nucleotide sequence ID" value="NZ_KI440802.1"/>
</dbReference>
<keyword evidence="1" id="KW-0175">Coiled coil</keyword>
<proteinExistence type="predicted"/>
<protein>
    <submittedName>
        <fullName evidence="2">Uncharacterized protein</fullName>
    </submittedName>
</protein>
<dbReference type="AlphaFoldDB" id="A0A495VNA1"/>
<keyword evidence="3" id="KW-1185">Reference proteome</keyword>
<dbReference type="GeneID" id="92929663"/>
<name>A0A495VNA1_9BACT</name>
<organism evidence="2 3">
    <name type="scientific">Coprobacter fastidiosus NSB1 = JCM 33896</name>
    <dbReference type="NCBI Taxonomy" id="1349822"/>
    <lineage>
        <taxon>Bacteria</taxon>
        <taxon>Pseudomonadati</taxon>
        <taxon>Bacteroidota</taxon>
        <taxon>Bacteroidia</taxon>
        <taxon>Bacteroidales</taxon>
        <taxon>Barnesiellaceae</taxon>
        <taxon>Coprobacter</taxon>
    </lineage>
</organism>
<evidence type="ECO:0000313" key="2">
    <source>
        <dbReference type="EMBL" id="RKT50881.1"/>
    </source>
</evidence>
<evidence type="ECO:0000313" key="3">
    <source>
        <dbReference type="Proteomes" id="UP000269493"/>
    </source>
</evidence>
<feature type="coiled-coil region" evidence="1">
    <location>
        <begin position="19"/>
        <end position="80"/>
    </location>
</feature>
<comment type="caution">
    <text evidence="2">The sequence shown here is derived from an EMBL/GenBank/DDBJ whole genome shotgun (WGS) entry which is preliminary data.</text>
</comment>
<reference evidence="2 3" key="1">
    <citation type="submission" date="2018-10" db="EMBL/GenBank/DDBJ databases">
        <title>Genomic Encyclopedia of Archaeal and Bacterial Type Strains, Phase II (KMG-II): from individual species to whole genera.</title>
        <authorList>
            <person name="Goeker M."/>
        </authorList>
    </citation>
    <scope>NUCLEOTIDE SEQUENCE [LARGE SCALE GENOMIC DNA]</scope>
    <source>
        <strain evidence="2 3">NSB1</strain>
    </source>
</reference>